<dbReference type="InterPro" id="IPR041664">
    <property type="entry name" value="AAA_16"/>
</dbReference>
<dbReference type="SUPFAM" id="SSF46894">
    <property type="entry name" value="C-terminal effector domain of the bipartite response regulators"/>
    <property type="match status" value="1"/>
</dbReference>
<dbReference type="OrthoDB" id="3203171at2"/>
<dbReference type="SMART" id="SM01043">
    <property type="entry name" value="BTAD"/>
    <property type="match status" value="1"/>
</dbReference>
<accession>A0A1V2IHE0</accession>
<dbReference type="Pfam" id="PF13191">
    <property type="entry name" value="AAA_16"/>
    <property type="match status" value="1"/>
</dbReference>
<sequence length="1012" mass="108811">MSDVLEVRLLGAFEVRSGGTPVVMTSSRAQSLLAYLALRRGAPQRREQVAFLLWPDSTEQQARTNLRHVLHTLRSVLPAADHHVEVTARTLSLRGFSTDLMAFDAAVARSGVSTRRGGTAHSGEAPQPGENARSSENARSDENDPDVLEGLRLAADLYAGDLLDGWYDEWLIADRDEYRQRLMAVLARLVPLLEGRGEIDAAVGHAERAHRHDRLAEAPYRWLMRLYDAQGDRARAVNAYHECVATLSDELGVEPSARTRALYETLLPRGDDAPAASGAAAFVGRQAQRRRLTELWRDAGAGVPHLAVVTGEAGVGKTRLVEELRHWAARHGAITAHARSYEAEGALAYAPVAAWLRDLGAARWRGRLAPAQVAALAPLLPELAAQAAPAEPGSRLRLFDAAADALRAAASAGAGPVLLVADDLHAADAPTLRFLHYLVRADPPVPLLVVGTARLLDTEAGHPLHGLLAGLRVLGRCTELTLGRLERAETAALAGRLGHDLDRADADRLHDETQGNPLFVVEALAAGWRGDGPRVLTPRVQAVLEARLLPLADSARELISMAAAAGSSVSVDLLVRIHGRGEHEAARDLDELWRRRLLLTSGGDTYDFSHGKLREVAYRMMSPPRRRHSHLLLARALQDIHAGQSDEVAGQIAAHLHQAGARDEAVDWYARAAQAAGRRYADAEAADLLHRAWELLRSAPASPARDERELALLTALPGPLSAADGYASPRLRTALDRAFDLAARLGAEPAAPLLRARAMAVLSRGEFDAALEYGGQLRALGESDDVLAVEGDFVRGVAAAWRNEAAAARDHLRAAIARYRPENRPAHLLAYGQDPQVLCLARLAHVCFCLGDVAEARQSQCRSLELAHAVNHPFTLAGALLFAAILDLDLADLPSLRRRVAELAAVRQRVEAPPVRLITEAMTSYLDLLDGAAGPGLARIDAALADPARDTAPGVPAMLLRIRLAAARAAGLDGESRETARRLLADGVRVWDAMALAELGTGPPDADGPVRH</sequence>
<evidence type="ECO:0000313" key="3">
    <source>
        <dbReference type="EMBL" id="ONH32410.1"/>
    </source>
</evidence>
<dbReference type="PANTHER" id="PTHR35807:SF2">
    <property type="entry name" value="TRANSCRIPTIONAL ACTIVATOR DOMAIN"/>
    <property type="match status" value="1"/>
</dbReference>
<reference evidence="4" key="1">
    <citation type="submission" date="2016-10" db="EMBL/GenBank/DDBJ databases">
        <title>Frankia sp. NRRL B-16386 Genome sequencing.</title>
        <authorList>
            <person name="Ghodhbane-Gtari F."/>
            <person name="Swanson E."/>
            <person name="Gueddou A."/>
            <person name="Hezbri K."/>
            <person name="Ktari K."/>
            <person name="Nouioui I."/>
            <person name="Morris K."/>
            <person name="Simpson S."/>
            <person name="Abebe-Akele F."/>
            <person name="Thomas K."/>
            <person name="Gtari M."/>
            <person name="Tisa L.S."/>
        </authorList>
    </citation>
    <scope>NUCLEOTIDE SEQUENCE [LARGE SCALE GENOMIC DNA]</scope>
    <source>
        <strain evidence="4">NRRL B-16386</strain>
    </source>
</reference>
<dbReference type="Gene3D" id="1.10.10.10">
    <property type="entry name" value="Winged helix-like DNA-binding domain superfamily/Winged helix DNA-binding domain"/>
    <property type="match status" value="1"/>
</dbReference>
<gene>
    <name evidence="3" type="ORF">BL253_05080</name>
</gene>
<dbReference type="PANTHER" id="PTHR35807">
    <property type="entry name" value="TRANSCRIPTIONAL REGULATOR REDD-RELATED"/>
    <property type="match status" value="1"/>
</dbReference>
<name>A0A1V2IHE0_9ACTN</name>
<dbReference type="InterPro" id="IPR011990">
    <property type="entry name" value="TPR-like_helical_dom_sf"/>
</dbReference>
<dbReference type="InterPro" id="IPR051677">
    <property type="entry name" value="AfsR-DnrI-RedD_regulator"/>
</dbReference>
<feature type="domain" description="Bacterial transcriptional activator" evidence="2">
    <location>
        <begin position="98"/>
        <end position="267"/>
    </location>
</feature>
<dbReference type="GO" id="GO:0006355">
    <property type="term" value="P:regulation of DNA-templated transcription"/>
    <property type="evidence" value="ECO:0007669"/>
    <property type="project" value="InterPro"/>
</dbReference>
<dbReference type="Proteomes" id="UP000188929">
    <property type="component" value="Unassembled WGS sequence"/>
</dbReference>
<dbReference type="STRING" id="1834516.BL253_05080"/>
<proteinExistence type="predicted"/>
<dbReference type="Gene3D" id="1.25.40.10">
    <property type="entry name" value="Tetratricopeptide repeat domain"/>
    <property type="match status" value="1"/>
</dbReference>
<comment type="caution">
    <text evidence="3">The sequence shown here is derived from an EMBL/GenBank/DDBJ whole genome shotgun (WGS) entry which is preliminary data.</text>
</comment>
<dbReference type="EMBL" id="MOMC01000010">
    <property type="protein sequence ID" value="ONH32410.1"/>
    <property type="molecule type" value="Genomic_DNA"/>
</dbReference>
<protein>
    <recommendedName>
        <fullName evidence="2">Bacterial transcriptional activator domain-containing protein</fullName>
    </recommendedName>
</protein>
<dbReference type="RefSeq" id="WP_076814047.1">
    <property type="nucleotide sequence ID" value="NZ_MOMC01000010.1"/>
</dbReference>
<dbReference type="InterPro" id="IPR016032">
    <property type="entry name" value="Sig_transdc_resp-reg_C-effctor"/>
</dbReference>
<dbReference type="SUPFAM" id="SSF48452">
    <property type="entry name" value="TPR-like"/>
    <property type="match status" value="2"/>
</dbReference>
<feature type="region of interest" description="Disordered" evidence="1">
    <location>
        <begin position="114"/>
        <end position="144"/>
    </location>
</feature>
<dbReference type="InterPro" id="IPR027417">
    <property type="entry name" value="P-loop_NTPase"/>
</dbReference>
<organism evidence="3 4">
    <name type="scientific">Pseudofrankia asymbiotica</name>
    <dbReference type="NCBI Taxonomy" id="1834516"/>
    <lineage>
        <taxon>Bacteria</taxon>
        <taxon>Bacillati</taxon>
        <taxon>Actinomycetota</taxon>
        <taxon>Actinomycetes</taxon>
        <taxon>Frankiales</taxon>
        <taxon>Frankiaceae</taxon>
        <taxon>Pseudofrankia</taxon>
    </lineage>
</organism>
<evidence type="ECO:0000313" key="4">
    <source>
        <dbReference type="Proteomes" id="UP000188929"/>
    </source>
</evidence>
<evidence type="ECO:0000259" key="2">
    <source>
        <dbReference type="SMART" id="SM01043"/>
    </source>
</evidence>
<dbReference type="Pfam" id="PF03704">
    <property type="entry name" value="BTAD"/>
    <property type="match status" value="1"/>
</dbReference>
<dbReference type="InterPro" id="IPR005158">
    <property type="entry name" value="BTAD"/>
</dbReference>
<dbReference type="GO" id="GO:0003677">
    <property type="term" value="F:DNA binding"/>
    <property type="evidence" value="ECO:0007669"/>
    <property type="project" value="InterPro"/>
</dbReference>
<dbReference type="SUPFAM" id="SSF52540">
    <property type="entry name" value="P-loop containing nucleoside triphosphate hydrolases"/>
    <property type="match status" value="1"/>
</dbReference>
<evidence type="ECO:0000256" key="1">
    <source>
        <dbReference type="SAM" id="MobiDB-lite"/>
    </source>
</evidence>
<dbReference type="AlphaFoldDB" id="A0A1V2IHE0"/>
<keyword evidence="4" id="KW-1185">Reference proteome</keyword>
<dbReference type="InterPro" id="IPR036388">
    <property type="entry name" value="WH-like_DNA-bd_sf"/>
</dbReference>